<dbReference type="Proteomes" id="UP000729402">
    <property type="component" value="Unassembled WGS sequence"/>
</dbReference>
<dbReference type="EMBL" id="JAAALK010000289">
    <property type="protein sequence ID" value="KAG8051287.1"/>
    <property type="molecule type" value="Genomic_DNA"/>
</dbReference>
<comment type="caution">
    <text evidence="2">The sequence shown here is derived from an EMBL/GenBank/DDBJ whole genome shotgun (WGS) entry which is preliminary data.</text>
</comment>
<gene>
    <name evidence="2" type="ORF">GUJ93_ZPchr0009g2337</name>
</gene>
<keyword evidence="3" id="KW-1185">Reference proteome</keyword>
<protein>
    <submittedName>
        <fullName evidence="2">Uncharacterized protein</fullName>
    </submittedName>
</protein>
<reference evidence="2" key="2">
    <citation type="submission" date="2021-02" db="EMBL/GenBank/DDBJ databases">
        <authorList>
            <person name="Kimball J.A."/>
            <person name="Haas M.W."/>
            <person name="Macchietto M."/>
            <person name="Kono T."/>
            <person name="Duquette J."/>
            <person name="Shao M."/>
        </authorList>
    </citation>
    <scope>NUCLEOTIDE SEQUENCE</scope>
    <source>
        <tissue evidence="2">Fresh leaf tissue</tissue>
    </source>
</reference>
<evidence type="ECO:0000313" key="3">
    <source>
        <dbReference type="Proteomes" id="UP000729402"/>
    </source>
</evidence>
<proteinExistence type="predicted"/>
<evidence type="ECO:0000313" key="2">
    <source>
        <dbReference type="EMBL" id="KAG8051287.1"/>
    </source>
</evidence>
<evidence type="ECO:0000256" key="1">
    <source>
        <dbReference type="SAM" id="MobiDB-lite"/>
    </source>
</evidence>
<accession>A0A8J5UZE7</accession>
<sequence>MHAVFGFLLQHHQHHALAPPLGCTTSIISQHRRSPGANQSLNASEADCARDAESEEPSSEEDPAKKEENKKMDFIGFCFMADNIHSSDELDTCESDDAECESCLVVMSELAQLRSTHAQIVENVEITQKQLLEVESSHVVINECMNYSLLVENINLRDKHVDELKARLESDECSKDMLPACTTCITIKDQLNFAREHVE</sequence>
<dbReference type="OrthoDB" id="721640at2759"/>
<dbReference type="AlphaFoldDB" id="A0A8J5UZE7"/>
<name>A0A8J5UZE7_ZIZPA</name>
<organism evidence="2 3">
    <name type="scientific">Zizania palustris</name>
    <name type="common">Northern wild rice</name>
    <dbReference type="NCBI Taxonomy" id="103762"/>
    <lineage>
        <taxon>Eukaryota</taxon>
        <taxon>Viridiplantae</taxon>
        <taxon>Streptophyta</taxon>
        <taxon>Embryophyta</taxon>
        <taxon>Tracheophyta</taxon>
        <taxon>Spermatophyta</taxon>
        <taxon>Magnoliopsida</taxon>
        <taxon>Liliopsida</taxon>
        <taxon>Poales</taxon>
        <taxon>Poaceae</taxon>
        <taxon>BOP clade</taxon>
        <taxon>Oryzoideae</taxon>
        <taxon>Oryzeae</taxon>
        <taxon>Zizaniinae</taxon>
        <taxon>Zizania</taxon>
    </lineage>
</organism>
<feature type="region of interest" description="Disordered" evidence="1">
    <location>
        <begin position="32"/>
        <end position="67"/>
    </location>
</feature>
<reference evidence="2" key="1">
    <citation type="journal article" date="2021" name="bioRxiv">
        <title>Whole Genome Assembly and Annotation of Northern Wild Rice, Zizania palustris L., Supports a Whole Genome Duplication in the Zizania Genus.</title>
        <authorList>
            <person name="Haas M."/>
            <person name="Kono T."/>
            <person name="Macchietto M."/>
            <person name="Millas R."/>
            <person name="McGilp L."/>
            <person name="Shao M."/>
            <person name="Duquette J."/>
            <person name="Hirsch C.N."/>
            <person name="Kimball J."/>
        </authorList>
    </citation>
    <scope>NUCLEOTIDE SEQUENCE</scope>
    <source>
        <tissue evidence="2">Fresh leaf tissue</tissue>
    </source>
</reference>